<dbReference type="AlphaFoldDB" id="A0A2P6PXV1"/>
<protein>
    <submittedName>
        <fullName evidence="1">Uncharacterized protein</fullName>
    </submittedName>
</protein>
<keyword evidence="2" id="KW-1185">Reference proteome</keyword>
<evidence type="ECO:0000313" key="2">
    <source>
        <dbReference type="Proteomes" id="UP000238479"/>
    </source>
</evidence>
<reference evidence="1 2" key="1">
    <citation type="journal article" date="2018" name="Nat. Genet.">
        <title>The Rosa genome provides new insights in the design of modern roses.</title>
        <authorList>
            <person name="Bendahmane M."/>
        </authorList>
    </citation>
    <scope>NUCLEOTIDE SEQUENCE [LARGE SCALE GENOMIC DNA]</scope>
    <source>
        <strain evidence="2">cv. Old Blush</strain>
    </source>
</reference>
<proteinExistence type="predicted"/>
<comment type="caution">
    <text evidence="1">The sequence shown here is derived from an EMBL/GenBank/DDBJ whole genome shotgun (WGS) entry which is preliminary data.</text>
</comment>
<accession>A0A2P6PXV1</accession>
<sequence length="49" mass="5872">MMTIPDLEKDLRWRAIEVFANKATKFQILKKISLEKKSEFVLKSMPRDF</sequence>
<dbReference type="Proteomes" id="UP000238479">
    <property type="component" value="Chromosome 6"/>
</dbReference>
<name>A0A2P6PXV1_ROSCH</name>
<evidence type="ECO:0000313" key="1">
    <source>
        <dbReference type="EMBL" id="PRQ26755.1"/>
    </source>
</evidence>
<gene>
    <name evidence="1" type="ORF">RchiOBHm_Chr6g0298071</name>
</gene>
<dbReference type="EMBL" id="PDCK01000044">
    <property type="protein sequence ID" value="PRQ26755.1"/>
    <property type="molecule type" value="Genomic_DNA"/>
</dbReference>
<organism evidence="1 2">
    <name type="scientific">Rosa chinensis</name>
    <name type="common">China rose</name>
    <dbReference type="NCBI Taxonomy" id="74649"/>
    <lineage>
        <taxon>Eukaryota</taxon>
        <taxon>Viridiplantae</taxon>
        <taxon>Streptophyta</taxon>
        <taxon>Embryophyta</taxon>
        <taxon>Tracheophyta</taxon>
        <taxon>Spermatophyta</taxon>
        <taxon>Magnoliopsida</taxon>
        <taxon>eudicotyledons</taxon>
        <taxon>Gunneridae</taxon>
        <taxon>Pentapetalae</taxon>
        <taxon>rosids</taxon>
        <taxon>fabids</taxon>
        <taxon>Rosales</taxon>
        <taxon>Rosaceae</taxon>
        <taxon>Rosoideae</taxon>
        <taxon>Rosoideae incertae sedis</taxon>
        <taxon>Rosa</taxon>
    </lineage>
</organism>
<dbReference type="Gramene" id="PRQ26755">
    <property type="protein sequence ID" value="PRQ26755"/>
    <property type="gene ID" value="RchiOBHm_Chr6g0298071"/>
</dbReference>